<dbReference type="Proteomes" id="UP000007967">
    <property type="component" value="Chromosome"/>
</dbReference>
<dbReference type="PANTHER" id="PTHR21310:SF42">
    <property type="entry name" value="BIFUNCTIONAL AAC_APH"/>
    <property type="match status" value="1"/>
</dbReference>
<gene>
    <name evidence="2" type="ordered locus">Kfla_1170</name>
</gene>
<dbReference type="PANTHER" id="PTHR21310">
    <property type="entry name" value="AMINOGLYCOSIDE PHOSPHOTRANSFERASE-RELATED-RELATED"/>
    <property type="match status" value="1"/>
</dbReference>
<evidence type="ECO:0000313" key="2">
    <source>
        <dbReference type="EMBL" id="ADB30274.1"/>
    </source>
</evidence>
<evidence type="ECO:0000313" key="3">
    <source>
        <dbReference type="Proteomes" id="UP000007967"/>
    </source>
</evidence>
<protein>
    <submittedName>
        <fullName evidence="2">Aminoglycoside phosphotransferase</fullName>
    </submittedName>
</protein>
<dbReference type="SUPFAM" id="SSF56112">
    <property type="entry name" value="Protein kinase-like (PK-like)"/>
    <property type="match status" value="1"/>
</dbReference>
<dbReference type="CDD" id="cd05155">
    <property type="entry name" value="APH_ChoK_like_1"/>
    <property type="match status" value="1"/>
</dbReference>
<keyword evidence="2" id="KW-0808">Transferase</keyword>
<proteinExistence type="predicted"/>
<dbReference type="InterPro" id="IPR011009">
    <property type="entry name" value="Kinase-like_dom_sf"/>
</dbReference>
<organism evidence="2 3">
    <name type="scientific">Kribbella flavida (strain DSM 17836 / JCM 10339 / NBRC 14399)</name>
    <dbReference type="NCBI Taxonomy" id="479435"/>
    <lineage>
        <taxon>Bacteria</taxon>
        <taxon>Bacillati</taxon>
        <taxon>Actinomycetota</taxon>
        <taxon>Actinomycetes</taxon>
        <taxon>Propionibacteriales</taxon>
        <taxon>Kribbellaceae</taxon>
        <taxon>Kribbella</taxon>
    </lineage>
</organism>
<dbReference type="HOGENOM" id="CLU_074977_0_0_11"/>
<dbReference type="Pfam" id="PF01636">
    <property type="entry name" value="APH"/>
    <property type="match status" value="1"/>
</dbReference>
<reference evidence="3" key="1">
    <citation type="submission" date="2009-09" db="EMBL/GenBank/DDBJ databases">
        <title>The complete genome of Kribbella flavida DSM 17836.</title>
        <authorList>
            <consortium name="US DOE Joint Genome Institute (JGI-PGF)"/>
            <person name="Lucas S."/>
            <person name="Copeland A."/>
            <person name="Lapidus A."/>
            <person name="Glavina del Rio T."/>
            <person name="Dalin E."/>
            <person name="Tice H."/>
            <person name="Bruce D."/>
            <person name="Goodwin L."/>
            <person name="Pitluck S."/>
            <person name="Kyrpides N."/>
            <person name="Mavromatis K."/>
            <person name="Ivanova N."/>
            <person name="Saunders E."/>
            <person name="Brettin T."/>
            <person name="Detter J.C."/>
            <person name="Han C."/>
            <person name="Larimer F."/>
            <person name="Land M."/>
            <person name="Hauser L."/>
            <person name="Markowitz V."/>
            <person name="Cheng J.-F."/>
            <person name="Hugenholtz P."/>
            <person name="Woyke T."/>
            <person name="Wu D."/>
            <person name="Pukall R."/>
            <person name="Klenk H.-P."/>
            <person name="Eisen J.A."/>
        </authorList>
    </citation>
    <scope>NUCLEOTIDE SEQUENCE [LARGE SCALE GENOMIC DNA]</scope>
    <source>
        <strain evidence="3">DSM 17836 / JCM 10339 / NBRC 14399</strain>
    </source>
</reference>
<reference evidence="2 3" key="2">
    <citation type="journal article" date="2010" name="Stand. Genomic Sci.">
        <title>Complete genome sequence of Kribbella flavida type strain (IFO 14399).</title>
        <authorList>
            <person name="Pukall R."/>
            <person name="Lapidus A."/>
            <person name="Glavina Del Rio T."/>
            <person name="Copeland A."/>
            <person name="Tice H."/>
            <person name="Cheng J.-F."/>
            <person name="Lucas S."/>
            <person name="Chen F."/>
            <person name="Nolan M."/>
            <person name="LaButti K."/>
            <person name="Pati A."/>
            <person name="Ivanova N."/>
            <person name="Mavrommatis K."/>
            <person name="Mikhailova N."/>
            <person name="Pitluck S."/>
            <person name="Bruce D."/>
            <person name="Goodwin L."/>
            <person name="Land M."/>
            <person name="Hauser L."/>
            <person name="Chang Y.-J."/>
            <person name="Jeffries C.D."/>
            <person name="Chen A."/>
            <person name="Palaniappan K."/>
            <person name="Chain P."/>
            <person name="Rohde M."/>
            <person name="Goeker M."/>
            <person name="Bristow J."/>
            <person name="Eisen J.A."/>
            <person name="Markowitz V."/>
            <person name="Hugenholtz P."/>
            <person name="Kyrpides N.C."/>
            <person name="Klenk H.-P."/>
            <person name="Brettin T."/>
        </authorList>
    </citation>
    <scope>NUCLEOTIDE SEQUENCE [LARGE SCALE GENOMIC DNA]</scope>
    <source>
        <strain evidence="3">DSM 17836 / JCM 10339 / NBRC 14399</strain>
    </source>
</reference>
<dbReference type="InterPro" id="IPR051678">
    <property type="entry name" value="AGP_Transferase"/>
</dbReference>
<evidence type="ECO:0000259" key="1">
    <source>
        <dbReference type="Pfam" id="PF01636"/>
    </source>
</evidence>
<sequence length="301" mass="33050">MHEGQLSVSAATVRQLVAEQFPEWADEPVTEVVSHGTVNALFRIGDRFGVRFPLQGDDPAAVRRSLEAEAAAAAELAGRTSFRTPEPVALGEPGAGYPLPWSVQTWVPGTPATPDAPGWSVAFARDLATFVREVRTIDTAGRTFDREGRGGLLPDSDDWMETCFERSERLMDVSALRRLWSDLRELPRTGADVMTHGDLIPGNVLVAADRLAGIIDVGGFGPADPALDLVAAWHLLDPEPRQAFRDHLGCSDLEWQRGKAWALQQAMGLVWYYEQSNPPMSLLGRRTLERLLGQGFSRRTP</sequence>
<dbReference type="AlphaFoldDB" id="D2Q2U3"/>
<dbReference type="EMBL" id="CP001736">
    <property type="protein sequence ID" value="ADB30274.1"/>
    <property type="molecule type" value="Genomic_DNA"/>
</dbReference>
<feature type="domain" description="Aminoglycoside phosphotransferase" evidence="1">
    <location>
        <begin position="32"/>
        <end position="259"/>
    </location>
</feature>
<dbReference type="InterPro" id="IPR002575">
    <property type="entry name" value="Aminoglycoside_PTrfase"/>
</dbReference>
<dbReference type="eggNOG" id="COG3173">
    <property type="taxonomic scope" value="Bacteria"/>
</dbReference>
<dbReference type="OrthoDB" id="9797603at2"/>
<dbReference type="STRING" id="479435.Kfla_1170"/>
<dbReference type="Gene3D" id="3.30.200.20">
    <property type="entry name" value="Phosphorylase Kinase, domain 1"/>
    <property type="match status" value="1"/>
</dbReference>
<dbReference type="RefSeq" id="WP_012918830.1">
    <property type="nucleotide sequence ID" value="NC_013729.1"/>
</dbReference>
<name>D2Q2U3_KRIFD</name>
<dbReference type="GO" id="GO:0016740">
    <property type="term" value="F:transferase activity"/>
    <property type="evidence" value="ECO:0007669"/>
    <property type="project" value="UniProtKB-KW"/>
</dbReference>
<dbReference type="Gene3D" id="3.90.1200.10">
    <property type="match status" value="1"/>
</dbReference>
<dbReference type="KEGG" id="kfl:Kfla_1170"/>
<keyword evidence="3" id="KW-1185">Reference proteome</keyword>
<accession>D2Q2U3</accession>